<evidence type="ECO:0000259" key="9">
    <source>
        <dbReference type="PROSITE" id="PS50262"/>
    </source>
</evidence>
<dbReference type="Gene3D" id="1.20.1070.10">
    <property type="entry name" value="Rhodopsin 7-helix transmembrane proteins"/>
    <property type="match status" value="1"/>
</dbReference>
<reference evidence="10" key="2">
    <citation type="submission" date="2020-06" db="EMBL/GenBank/DDBJ databases">
        <authorList>
            <person name="Sheffer M."/>
        </authorList>
    </citation>
    <scope>NUCLEOTIDE SEQUENCE</scope>
</reference>
<keyword evidence="11" id="KW-1185">Reference proteome</keyword>
<feature type="transmembrane region" description="Helical" evidence="8">
    <location>
        <begin position="100"/>
        <end position="127"/>
    </location>
</feature>
<comment type="subcellular location">
    <subcellularLocation>
        <location evidence="1">Cell membrane</location>
        <topology evidence="1">Multi-pass membrane protein</topology>
    </subcellularLocation>
</comment>
<keyword evidence="7 10" id="KW-0675">Receptor</keyword>
<dbReference type="PROSITE" id="PS50262">
    <property type="entry name" value="G_PROTEIN_RECEP_F1_2"/>
    <property type="match status" value="1"/>
</dbReference>
<comment type="similarity">
    <text evidence="2">Belongs to the G-protein coupled receptor 1 family.</text>
</comment>
<reference evidence="10" key="1">
    <citation type="journal article" date="2020" name="bioRxiv">
        <title>Chromosome-level reference genome of the European wasp spider Argiope bruennichi: a resource for studies on range expansion and evolutionary adaptation.</title>
        <authorList>
            <person name="Sheffer M.M."/>
            <person name="Hoppe A."/>
            <person name="Krehenwinkel H."/>
            <person name="Uhl G."/>
            <person name="Kuss A.W."/>
            <person name="Jensen L."/>
            <person name="Jensen C."/>
            <person name="Gillespie R.G."/>
            <person name="Hoff K.J."/>
            <person name="Prost S."/>
        </authorList>
    </citation>
    <scope>NUCLEOTIDE SEQUENCE</scope>
</reference>
<sequence length="198" mass="22769">MKPSRKAVIFSVLRGPFIEDFYQCVTFGFYTAPWQEQLYTTLSLVLMFLLPLLTLIVTYVTTFITIANQENMFQERTLSSPTAIDGARHKILHKAKIKSLMITVVIVLTFVVCWTPYYVTMIIFIFLDPDEHLSQNLQTFVFFFGSSTAMINPLIYGAFHLRRRKPRSPAKSTTLVNNSSPTRMEISLTTFHKDSGNY</sequence>
<keyword evidence="3" id="KW-1003">Cell membrane</keyword>
<evidence type="ECO:0000256" key="7">
    <source>
        <dbReference type="ARBA" id="ARBA00023170"/>
    </source>
</evidence>
<dbReference type="InterPro" id="IPR000276">
    <property type="entry name" value="GPCR_Rhodpsn"/>
</dbReference>
<dbReference type="InterPro" id="IPR017452">
    <property type="entry name" value="GPCR_Rhodpsn_7TM"/>
</dbReference>
<evidence type="ECO:0000256" key="4">
    <source>
        <dbReference type="ARBA" id="ARBA00022692"/>
    </source>
</evidence>
<organism evidence="10 11">
    <name type="scientific">Argiope bruennichi</name>
    <name type="common">Wasp spider</name>
    <name type="synonym">Aranea bruennichi</name>
    <dbReference type="NCBI Taxonomy" id="94029"/>
    <lineage>
        <taxon>Eukaryota</taxon>
        <taxon>Metazoa</taxon>
        <taxon>Ecdysozoa</taxon>
        <taxon>Arthropoda</taxon>
        <taxon>Chelicerata</taxon>
        <taxon>Arachnida</taxon>
        <taxon>Araneae</taxon>
        <taxon>Araneomorphae</taxon>
        <taxon>Entelegynae</taxon>
        <taxon>Araneoidea</taxon>
        <taxon>Araneidae</taxon>
        <taxon>Argiope</taxon>
    </lineage>
</organism>
<dbReference type="PANTHER" id="PTHR24241">
    <property type="entry name" value="NEUROPEPTIDE RECEPTOR-RELATED G-PROTEIN COUPLED RECEPTOR"/>
    <property type="match status" value="1"/>
</dbReference>
<dbReference type="GO" id="GO:0032870">
    <property type="term" value="P:cellular response to hormone stimulus"/>
    <property type="evidence" value="ECO:0007669"/>
    <property type="project" value="TreeGrafter"/>
</dbReference>
<keyword evidence="5 8" id="KW-1133">Transmembrane helix</keyword>
<keyword evidence="4 8" id="KW-0812">Transmembrane</keyword>
<evidence type="ECO:0000313" key="10">
    <source>
        <dbReference type="EMBL" id="KAF8797209.1"/>
    </source>
</evidence>
<dbReference type="Proteomes" id="UP000807504">
    <property type="component" value="Unassembled WGS sequence"/>
</dbReference>
<feature type="transmembrane region" description="Helical" evidence="8">
    <location>
        <begin position="44"/>
        <end position="66"/>
    </location>
</feature>
<feature type="transmembrane region" description="Helical" evidence="8">
    <location>
        <begin position="139"/>
        <end position="159"/>
    </location>
</feature>
<evidence type="ECO:0000313" key="11">
    <source>
        <dbReference type="Proteomes" id="UP000807504"/>
    </source>
</evidence>
<gene>
    <name evidence="10" type="ORF">HNY73_001499</name>
</gene>
<dbReference type="Pfam" id="PF00001">
    <property type="entry name" value="7tm_1"/>
    <property type="match status" value="1"/>
</dbReference>
<dbReference type="GO" id="GO:0004930">
    <property type="term" value="F:G protein-coupled receptor activity"/>
    <property type="evidence" value="ECO:0007669"/>
    <property type="project" value="InterPro"/>
</dbReference>
<feature type="domain" description="G-protein coupled receptors family 1 profile" evidence="9">
    <location>
        <begin position="1"/>
        <end position="156"/>
    </location>
</feature>
<evidence type="ECO:0000256" key="6">
    <source>
        <dbReference type="ARBA" id="ARBA00023136"/>
    </source>
</evidence>
<accession>A0A8T0G5P9</accession>
<dbReference type="EMBL" id="JABXBU010000001">
    <property type="protein sequence ID" value="KAF8797209.1"/>
    <property type="molecule type" value="Genomic_DNA"/>
</dbReference>
<dbReference type="SUPFAM" id="SSF81321">
    <property type="entry name" value="Family A G protein-coupled receptor-like"/>
    <property type="match status" value="1"/>
</dbReference>
<dbReference type="GO" id="GO:0005886">
    <property type="term" value="C:plasma membrane"/>
    <property type="evidence" value="ECO:0007669"/>
    <property type="project" value="UniProtKB-SubCell"/>
</dbReference>
<keyword evidence="6 8" id="KW-0472">Membrane</keyword>
<comment type="caution">
    <text evidence="10">The sequence shown here is derived from an EMBL/GenBank/DDBJ whole genome shotgun (WGS) entry which is preliminary data.</text>
</comment>
<dbReference type="AlphaFoldDB" id="A0A8T0G5P9"/>
<dbReference type="PANTHER" id="PTHR24241:SF59">
    <property type="entry name" value="ADIPOKINETIC HORMONE RECEPTOR, ISOFORM C"/>
    <property type="match status" value="1"/>
</dbReference>
<evidence type="ECO:0000256" key="1">
    <source>
        <dbReference type="ARBA" id="ARBA00004651"/>
    </source>
</evidence>
<proteinExistence type="inferred from homology"/>
<dbReference type="PRINTS" id="PR00237">
    <property type="entry name" value="GPCRRHODOPSN"/>
</dbReference>
<evidence type="ECO:0000256" key="8">
    <source>
        <dbReference type="SAM" id="Phobius"/>
    </source>
</evidence>
<protein>
    <submittedName>
        <fullName evidence="10">Gonadotropin-releasing hormone receptor like protein</fullName>
    </submittedName>
</protein>
<evidence type="ECO:0000256" key="5">
    <source>
        <dbReference type="ARBA" id="ARBA00022989"/>
    </source>
</evidence>
<evidence type="ECO:0000256" key="3">
    <source>
        <dbReference type="ARBA" id="ARBA00022475"/>
    </source>
</evidence>
<evidence type="ECO:0000256" key="2">
    <source>
        <dbReference type="ARBA" id="ARBA00010663"/>
    </source>
</evidence>
<name>A0A8T0G5P9_ARGBR</name>
<dbReference type="GO" id="GO:0042277">
    <property type="term" value="F:peptide binding"/>
    <property type="evidence" value="ECO:0007669"/>
    <property type="project" value="TreeGrafter"/>
</dbReference>